<dbReference type="PANTHER" id="PTHR42695">
    <property type="entry name" value="GLUTAMINE AMIDOTRANSFERASE YLR126C-RELATED"/>
    <property type="match status" value="1"/>
</dbReference>
<dbReference type="AlphaFoldDB" id="A0A0X8JE04"/>
<name>A0A0X8JE04_ACTRD</name>
<keyword evidence="4" id="KW-1185">Reference proteome</keyword>
<proteinExistence type="predicted"/>
<dbReference type="KEGG" id="ard:AXF14_03195"/>
<dbReference type="InterPro" id="IPR017926">
    <property type="entry name" value="GATASE"/>
</dbReference>
<evidence type="ECO:0000259" key="2">
    <source>
        <dbReference type="Pfam" id="PF00117"/>
    </source>
</evidence>
<evidence type="ECO:0000313" key="3">
    <source>
        <dbReference type="EMBL" id="AMD86787.1"/>
    </source>
</evidence>
<organism evidence="3 4">
    <name type="scientific">Actinomyces radicidentis</name>
    <dbReference type="NCBI Taxonomy" id="111015"/>
    <lineage>
        <taxon>Bacteria</taxon>
        <taxon>Bacillati</taxon>
        <taxon>Actinomycetota</taxon>
        <taxon>Actinomycetes</taxon>
        <taxon>Actinomycetales</taxon>
        <taxon>Actinomycetaceae</taxon>
        <taxon>Actinomyces</taxon>
    </lineage>
</organism>
<protein>
    <recommendedName>
        <fullName evidence="2">Glutamine amidotransferase domain-containing protein</fullName>
    </recommendedName>
</protein>
<dbReference type="CDD" id="cd01741">
    <property type="entry name" value="GATase1_1"/>
    <property type="match status" value="1"/>
</dbReference>
<dbReference type="Proteomes" id="UP000065220">
    <property type="component" value="Chromosome"/>
</dbReference>
<feature type="region of interest" description="Disordered" evidence="1">
    <location>
        <begin position="161"/>
        <end position="203"/>
    </location>
</feature>
<dbReference type="SUPFAM" id="SSF52317">
    <property type="entry name" value="Class I glutamine amidotransferase-like"/>
    <property type="match status" value="1"/>
</dbReference>
<evidence type="ECO:0000256" key="1">
    <source>
        <dbReference type="SAM" id="MobiDB-lite"/>
    </source>
</evidence>
<dbReference type="PANTHER" id="PTHR42695:SF5">
    <property type="entry name" value="GLUTAMINE AMIDOTRANSFERASE YLR126C-RELATED"/>
    <property type="match status" value="1"/>
</dbReference>
<feature type="domain" description="Glutamine amidotransferase" evidence="2">
    <location>
        <begin position="66"/>
        <end position="251"/>
    </location>
</feature>
<dbReference type="GO" id="GO:0005829">
    <property type="term" value="C:cytosol"/>
    <property type="evidence" value="ECO:0007669"/>
    <property type="project" value="TreeGrafter"/>
</dbReference>
<accession>A0A0X8JE04</accession>
<reference evidence="4" key="1">
    <citation type="submission" date="2016-02" db="EMBL/GenBank/DDBJ databases">
        <authorList>
            <person name="Holder M.E."/>
            <person name="Ajami N.J."/>
            <person name="Petrosino J.F."/>
        </authorList>
    </citation>
    <scope>NUCLEOTIDE SEQUENCE [LARGE SCALE GENOMIC DNA]</scope>
    <source>
        <strain evidence="4">CCUG 36733</strain>
    </source>
</reference>
<dbReference type="Pfam" id="PF00117">
    <property type="entry name" value="GATase"/>
    <property type="match status" value="1"/>
</dbReference>
<feature type="compositionally biased region" description="Low complexity" evidence="1">
    <location>
        <begin position="179"/>
        <end position="190"/>
    </location>
</feature>
<feature type="compositionally biased region" description="Low complexity" evidence="1">
    <location>
        <begin position="300"/>
        <end position="318"/>
    </location>
</feature>
<dbReference type="InterPro" id="IPR044992">
    <property type="entry name" value="ChyE-like"/>
</dbReference>
<dbReference type="EMBL" id="CP014228">
    <property type="protein sequence ID" value="AMD86787.1"/>
    <property type="molecule type" value="Genomic_DNA"/>
</dbReference>
<sequence>MRGLDRVGLNVVMTDAAPRVTIIEPDCLAPVGRLGTWLEEAGAQVRTVRLWDGDPVPALGEVGGAMLLMGGVMSAHSDDEHSWLSGVRALLSDAVDAELPALGVCLGAQVAAEALGGRTAVPSPEGSEDGVVELLLDDAADEDPLVGPALRAGLEARAPLPRRALDGGSAKGLSARGGDSTAASPAPDASGELGPGPASDGARLPVIVSHDDAVAELPAGARLLASTAQVRVHAGRAGSLLALQHHPEADPDRVAFWAARGAARRLGLLDDPALAYGTPTDAVPEPLRPGASAARDGAEPSSPSRRPSAGRSRAPSWRPRVACEGCLKVCAGVSAPAQMGQ</sequence>
<dbReference type="InterPro" id="IPR029062">
    <property type="entry name" value="Class_I_gatase-like"/>
</dbReference>
<feature type="region of interest" description="Disordered" evidence="1">
    <location>
        <begin position="277"/>
        <end position="318"/>
    </location>
</feature>
<gene>
    <name evidence="3" type="ORF">AXF14_03195</name>
</gene>
<evidence type="ECO:0000313" key="4">
    <source>
        <dbReference type="Proteomes" id="UP000065220"/>
    </source>
</evidence>
<dbReference type="Gene3D" id="3.40.50.880">
    <property type="match status" value="1"/>
</dbReference>
<dbReference type="STRING" id="111015.AXF14_03195"/>